<keyword evidence="4 7" id="KW-0448">Lipopolysaccharide biosynthesis</keyword>
<dbReference type="Gene3D" id="3.20.20.370">
    <property type="entry name" value="Glycoside hydrolase/deacetylase"/>
    <property type="match status" value="1"/>
</dbReference>
<gene>
    <name evidence="7 9" type="primary">arnD</name>
    <name evidence="9" type="ORF">ACFFJ3_11430</name>
</gene>
<comment type="function">
    <text evidence="7">Catalyzes the deformylation of 4-deoxy-4-formamido-L-arabinose-phosphoundecaprenol to 4-amino-4-deoxy-L-arabinose-phosphoundecaprenol. The modified arabinose is attached to lipid A and is required for resistance to polymyxin and cationic antimicrobial peptides.</text>
</comment>
<dbReference type="NCBIfam" id="NF011923">
    <property type="entry name" value="PRK15394.1"/>
    <property type="match status" value="1"/>
</dbReference>
<dbReference type="CDD" id="cd10939">
    <property type="entry name" value="CE4_ArnD"/>
    <property type="match status" value="1"/>
</dbReference>
<dbReference type="RefSeq" id="WP_380675339.1">
    <property type="nucleotide sequence ID" value="NZ_CP173186.1"/>
</dbReference>
<dbReference type="SUPFAM" id="SSF88713">
    <property type="entry name" value="Glycoside hydrolase/deacetylase"/>
    <property type="match status" value="1"/>
</dbReference>
<dbReference type="HAMAP" id="MF_01870">
    <property type="entry name" value="ArnD"/>
    <property type="match status" value="1"/>
</dbReference>
<comment type="pathway">
    <text evidence="7">Bacterial outer membrane biogenesis; lipopolysaccharide biosynthesis.</text>
</comment>
<dbReference type="PANTHER" id="PTHR10587">
    <property type="entry name" value="GLYCOSYL TRANSFERASE-RELATED"/>
    <property type="match status" value="1"/>
</dbReference>
<dbReference type="EC" id="3.5.1.n3" evidence="7"/>
<comment type="similarity">
    <text evidence="7">Belongs to the polysaccharide deacetylase family. ArnD deformylase subfamily.</text>
</comment>
<dbReference type="PROSITE" id="PS51677">
    <property type="entry name" value="NODB"/>
    <property type="match status" value="1"/>
</dbReference>
<evidence type="ECO:0000256" key="6">
    <source>
        <dbReference type="ARBA" id="ARBA00023251"/>
    </source>
</evidence>
<keyword evidence="5 7" id="KW-0443">Lipid metabolism</keyword>
<dbReference type="Pfam" id="PF01522">
    <property type="entry name" value="Polysacc_deac_1"/>
    <property type="match status" value="1"/>
</dbReference>
<dbReference type="InterPro" id="IPR011330">
    <property type="entry name" value="Glyco_hydro/deAcase_b/a-brl"/>
</dbReference>
<evidence type="ECO:0000259" key="8">
    <source>
        <dbReference type="PROSITE" id="PS51677"/>
    </source>
</evidence>
<evidence type="ECO:0000256" key="4">
    <source>
        <dbReference type="ARBA" id="ARBA00022985"/>
    </source>
</evidence>
<evidence type="ECO:0000256" key="2">
    <source>
        <dbReference type="ARBA" id="ARBA00022556"/>
    </source>
</evidence>
<dbReference type="InterPro" id="IPR050248">
    <property type="entry name" value="Polysacc_deacetylase_ArnD"/>
</dbReference>
<dbReference type="Proteomes" id="UP001589792">
    <property type="component" value="Unassembled WGS sequence"/>
</dbReference>
<dbReference type="InterPro" id="IPR023557">
    <property type="entry name" value="ArnD"/>
</dbReference>
<keyword evidence="10" id="KW-1185">Reference proteome</keyword>
<dbReference type="PANTHER" id="PTHR10587:SF137">
    <property type="entry name" value="4-DEOXY-4-FORMAMIDO-L-ARABINOSE-PHOSPHOUNDECAPRENOL DEFORMYLASE ARND-RELATED"/>
    <property type="match status" value="1"/>
</dbReference>
<feature type="domain" description="NodB homology" evidence="8">
    <location>
        <begin position="2"/>
        <end position="261"/>
    </location>
</feature>
<evidence type="ECO:0000256" key="1">
    <source>
        <dbReference type="ARBA" id="ARBA00022516"/>
    </source>
</evidence>
<dbReference type="GO" id="GO:0016787">
    <property type="term" value="F:hydrolase activity"/>
    <property type="evidence" value="ECO:0007669"/>
    <property type="project" value="UniProtKB-KW"/>
</dbReference>
<keyword evidence="3 7" id="KW-0378">Hydrolase</keyword>
<protein>
    <recommendedName>
        <fullName evidence="7">Probable 4-deoxy-4-formamido-L-arabinose-phosphoundecaprenol deformylase ArnD</fullName>
        <ecNumber evidence="7">3.5.1.n3</ecNumber>
    </recommendedName>
</protein>
<sequence>MKKVGLRVDVDTFSGTREGVPRLLDLFDKYDIQASFFFSVGPDNMGRHLWRLLRPQFLMKMLRSNAASLYGWDILLAGTAWPGRNISRAFGSLMKRTVEAGHEVGLHAWDHQGWQARVARWSTEELTHQIQLGVDALTASIGQPVKSSAVAGWRADQRVVEVKQEFNFDYNSDCRGTHPFRPLLDNGQPGTVQIPVTLPTFDEVIGSEVSMENFNDYILQAIENDRGVPVYTIHTEVEGMSQSGMFEQLLQRARQQGIEFCPLSALLPQDTASLPLGRITRSPFPGREGWLGCQTEVEGKDV</sequence>
<evidence type="ECO:0000313" key="10">
    <source>
        <dbReference type="Proteomes" id="UP001589792"/>
    </source>
</evidence>
<comment type="pathway">
    <text evidence="7">Glycolipid biosynthesis; 4-amino-4-deoxy-alpha-L-arabinose undecaprenyl phosphate biosynthesis; 4-amino-4-deoxy-alpha-L-arabinose undecaprenyl phosphate from UDP-4-deoxy-4-formamido-beta-L-arabinose and undecaprenyl phosphate: step 2/2.</text>
</comment>
<dbReference type="InterPro" id="IPR002509">
    <property type="entry name" value="NODB_dom"/>
</dbReference>
<comment type="caution">
    <text evidence="9">The sequence shown here is derived from an EMBL/GenBank/DDBJ whole genome shotgun (WGS) entry which is preliminary data.</text>
</comment>
<comment type="catalytic activity">
    <reaction evidence="7">
        <text>4-deoxy-4-formamido-alpha-L-arabinopyranosyl di-trans,octa-cis-undecaprenyl phosphate + H2O = 4-amino-4-deoxy-alpha-L-arabinopyranosyl di-trans,octa-cis-undecaprenyl phosphate + formate</text>
        <dbReference type="Rhea" id="RHEA:27734"/>
        <dbReference type="ChEBI" id="CHEBI:15377"/>
        <dbReference type="ChEBI" id="CHEBI:15740"/>
        <dbReference type="ChEBI" id="CHEBI:58909"/>
        <dbReference type="ChEBI" id="CHEBI:60463"/>
        <dbReference type="EC" id="3.5.1.n3"/>
    </reaction>
</comment>
<evidence type="ECO:0000256" key="5">
    <source>
        <dbReference type="ARBA" id="ARBA00023098"/>
    </source>
</evidence>
<accession>A0ABV6EDM8</accession>
<keyword evidence="2 7" id="KW-0441">Lipid A biosynthesis</keyword>
<name>A0ABV6EDM8_9GAMM</name>
<organism evidence="9 10">
    <name type="scientific">Serratia aquatilis</name>
    <dbReference type="NCBI Taxonomy" id="1737515"/>
    <lineage>
        <taxon>Bacteria</taxon>
        <taxon>Pseudomonadati</taxon>
        <taxon>Pseudomonadota</taxon>
        <taxon>Gammaproteobacteria</taxon>
        <taxon>Enterobacterales</taxon>
        <taxon>Yersiniaceae</taxon>
        <taxon>Serratia</taxon>
    </lineage>
</organism>
<evidence type="ECO:0000313" key="9">
    <source>
        <dbReference type="EMBL" id="MFC0227106.1"/>
    </source>
</evidence>
<keyword evidence="6 7" id="KW-0046">Antibiotic resistance</keyword>
<keyword evidence="1 7" id="KW-0444">Lipid biosynthesis</keyword>
<evidence type="ECO:0000256" key="3">
    <source>
        <dbReference type="ARBA" id="ARBA00022801"/>
    </source>
</evidence>
<reference evidence="9 10" key="1">
    <citation type="submission" date="2024-09" db="EMBL/GenBank/DDBJ databases">
        <authorList>
            <person name="Sun Q."/>
            <person name="Mori K."/>
        </authorList>
    </citation>
    <scope>NUCLEOTIDE SEQUENCE [LARGE SCALE GENOMIC DNA]</scope>
    <source>
        <strain evidence="9 10">CCM 8626</strain>
    </source>
</reference>
<proteinExistence type="inferred from homology"/>
<dbReference type="EMBL" id="JBHLXG010000010">
    <property type="protein sequence ID" value="MFC0227106.1"/>
    <property type="molecule type" value="Genomic_DNA"/>
</dbReference>
<evidence type="ECO:0000256" key="7">
    <source>
        <dbReference type="HAMAP-Rule" id="MF_01870"/>
    </source>
</evidence>